<dbReference type="Proteomes" id="UP000319700">
    <property type="component" value="Unassembled WGS sequence"/>
</dbReference>
<proteinExistence type="predicted"/>
<comment type="caution">
    <text evidence="1">The sequence shown here is derived from an EMBL/GenBank/DDBJ whole genome shotgun (WGS) entry which is preliminary data.</text>
</comment>
<dbReference type="EMBL" id="RCZH01000011">
    <property type="protein sequence ID" value="TPG38178.1"/>
    <property type="molecule type" value="Genomic_DNA"/>
</dbReference>
<organism evidence="1 2">
    <name type="scientific">Flavobacterium pectinovorum</name>
    <dbReference type="NCBI Taxonomy" id="29533"/>
    <lineage>
        <taxon>Bacteria</taxon>
        <taxon>Pseudomonadati</taxon>
        <taxon>Bacteroidota</taxon>
        <taxon>Flavobacteriia</taxon>
        <taxon>Flavobacteriales</taxon>
        <taxon>Flavobacteriaceae</taxon>
        <taxon>Flavobacterium</taxon>
    </lineage>
</organism>
<accession>A0A502EKE9</accession>
<evidence type="ECO:0000313" key="2">
    <source>
        <dbReference type="Proteomes" id="UP000319700"/>
    </source>
</evidence>
<name>A0A502EKE9_9FLAO</name>
<dbReference type="AlphaFoldDB" id="A0A502EKE9"/>
<reference evidence="1 2" key="1">
    <citation type="journal article" date="2019" name="Environ. Microbiol.">
        <title>Species interactions and distinct microbial communities in high Arctic permafrost affected cryosols are associated with the CH4 and CO2 gas fluxes.</title>
        <authorList>
            <person name="Altshuler I."/>
            <person name="Hamel J."/>
            <person name="Turney S."/>
            <person name="Magnuson E."/>
            <person name="Levesque R."/>
            <person name="Greer C."/>
            <person name="Whyte L.G."/>
        </authorList>
    </citation>
    <scope>NUCLEOTIDE SEQUENCE [LARGE SCALE GENOMIC DNA]</scope>
    <source>
        <strain evidence="1 2">42</strain>
    </source>
</reference>
<sequence>MNIFNFYTSKKHLKQFEMKIAELLNNEFPEFKKVIEISNLSGIHFTVKPQGIYLNRSYSPKVFEEIRRNHNTSFHLNGILVFEKKSKKHIPLKLHYFHNSLTSINIDDPKNFHRNFDLNNIKIEEIEIGYLKIQNSDKEIVLKVLKNSNEEKLNLLDVENAFEIEIDEKLFYTILDMEDGNYIAVDKQGKVYRLNHDHKERVIKIAENPNDFFKIYNGQKSELENIMNE</sequence>
<keyword evidence="2" id="KW-1185">Reference proteome</keyword>
<protein>
    <submittedName>
        <fullName evidence="1">Uncharacterized protein</fullName>
    </submittedName>
</protein>
<gene>
    <name evidence="1" type="ORF">EAH81_17255</name>
</gene>
<evidence type="ECO:0000313" key="1">
    <source>
        <dbReference type="EMBL" id="TPG38178.1"/>
    </source>
</evidence>